<sequence length="124" mass="13752">MHDVDYALFQYGHARASRLPGSSKSRTSTPRIHPRAGVRNTRAGTGKSIAGSGKASTSPTPANLRHWQNAFKHVPLWFFTREGLKDAVGLVDLKHVELDHDLSFIEFLFTKNYLPNAPSGQPEL</sequence>
<feature type="compositionally biased region" description="Polar residues" evidence="1">
    <location>
        <begin position="20"/>
        <end position="30"/>
    </location>
</feature>
<reference evidence="2 3" key="1">
    <citation type="submission" date="2014-04" db="EMBL/GenBank/DDBJ databases">
        <authorList>
            <consortium name="DOE Joint Genome Institute"/>
            <person name="Kuo A."/>
            <person name="Kohler A."/>
            <person name="Costa M.D."/>
            <person name="Nagy L.G."/>
            <person name="Floudas D."/>
            <person name="Copeland A."/>
            <person name="Barry K.W."/>
            <person name="Cichocki N."/>
            <person name="Veneault-Fourrey C."/>
            <person name="LaButti K."/>
            <person name="Lindquist E.A."/>
            <person name="Lipzen A."/>
            <person name="Lundell T."/>
            <person name="Morin E."/>
            <person name="Murat C."/>
            <person name="Sun H."/>
            <person name="Tunlid A."/>
            <person name="Henrissat B."/>
            <person name="Grigoriev I.V."/>
            <person name="Hibbett D.S."/>
            <person name="Martin F."/>
            <person name="Nordberg H.P."/>
            <person name="Cantor M.N."/>
            <person name="Hua S.X."/>
        </authorList>
    </citation>
    <scope>NUCLEOTIDE SEQUENCE [LARGE SCALE GENOMIC DNA]</scope>
    <source>
        <strain evidence="2 3">Marx 270</strain>
    </source>
</reference>
<evidence type="ECO:0000313" key="3">
    <source>
        <dbReference type="Proteomes" id="UP000054217"/>
    </source>
</evidence>
<dbReference type="HOGENOM" id="CLU_2004844_0_0_1"/>
<reference evidence="3" key="2">
    <citation type="submission" date="2015-01" db="EMBL/GenBank/DDBJ databases">
        <title>Evolutionary Origins and Diversification of the Mycorrhizal Mutualists.</title>
        <authorList>
            <consortium name="DOE Joint Genome Institute"/>
            <consortium name="Mycorrhizal Genomics Consortium"/>
            <person name="Kohler A."/>
            <person name="Kuo A."/>
            <person name="Nagy L.G."/>
            <person name="Floudas D."/>
            <person name="Copeland A."/>
            <person name="Barry K.W."/>
            <person name="Cichocki N."/>
            <person name="Veneault-Fourrey C."/>
            <person name="LaButti K."/>
            <person name="Lindquist E.A."/>
            <person name="Lipzen A."/>
            <person name="Lundell T."/>
            <person name="Morin E."/>
            <person name="Murat C."/>
            <person name="Riley R."/>
            <person name="Ohm R."/>
            <person name="Sun H."/>
            <person name="Tunlid A."/>
            <person name="Henrissat B."/>
            <person name="Grigoriev I.V."/>
            <person name="Hibbett D.S."/>
            <person name="Martin F."/>
        </authorList>
    </citation>
    <scope>NUCLEOTIDE SEQUENCE [LARGE SCALE GENOMIC DNA]</scope>
    <source>
        <strain evidence="3">Marx 270</strain>
    </source>
</reference>
<protein>
    <submittedName>
        <fullName evidence="2">Uncharacterized protein</fullName>
    </submittedName>
</protein>
<feature type="region of interest" description="Disordered" evidence="1">
    <location>
        <begin position="17"/>
        <end position="63"/>
    </location>
</feature>
<name>A0A0C3NXD9_PISTI</name>
<evidence type="ECO:0000256" key="1">
    <source>
        <dbReference type="SAM" id="MobiDB-lite"/>
    </source>
</evidence>
<evidence type="ECO:0000313" key="2">
    <source>
        <dbReference type="EMBL" id="KIO05510.1"/>
    </source>
</evidence>
<organism evidence="2 3">
    <name type="scientific">Pisolithus tinctorius Marx 270</name>
    <dbReference type="NCBI Taxonomy" id="870435"/>
    <lineage>
        <taxon>Eukaryota</taxon>
        <taxon>Fungi</taxon>
        <taxon>Dikarya</taxon>
        <taxon>Basidiomycota</taxon>
        <taxon>Agaricomycotina</taxon>
        <taxon>Agaricomycetes</taxon>
        <taxon>Agaricomycetidae</taxon>
        <taxon>Boletales</taxon>
        <taxon>Sclerodermatineae</taxon>
        <taxon>Pisolithaceae</taxon>
        <taxon>Pisolithus</taxon>
    </lineage>
</organism>
<dbReference type="Proteomes" id="UP000054217">
    <property type="component" value="Unassembled WGS sequence"/>
</dbReference>
<proteinExistence type="predicted"/>
<dbReference type="EMBL" id="KN831966">
    <property type="protein sequence ID" value="KIO05510.1"/>
    <property type="molecule type" value="Genomic_DNA"/>
</dbReference>
<dbReference type="InParanoid" id="A0A0C3NXD9"/>
<keyword evidence="3" id="KW-1185">Reference proteome</keyword>
<dbReference type="AlphaFoldDB" id="A0A0C3NXD9"/>
<accession>A0A0C3NXD9</accession>
<gene>
    <name evidence="2" type="ORF">M404DRAFT_25224</name>
</gene>